<organism evidence="2 4">
    <name type="scientific">Sphingomonas yabuuchiae</name>
    <dbReference type="NCBI Taxonomy" id="172044"/>
    <lineage>
        <taxon>Bacteria</taxon>
        <taxon>Pseudomonadati</taxon>
        <taxon>Pseudomonadota</taxon>
        <taxon>Alphaproteobacteria</taxon>
        <taxon>Sphingomonadales</taxon>
        <taxon>Sphingomonadaceae</taxon>
        <taxon>Sphingomonas</taxon>
    </lineage>
</organism>
<evidence type="ECO:0000313" key="4">
    <source>
        <dbReference type="Proteomes" id="UP000704529"/>
    </source>
</evidence>
<evidence type="ECO:0000313" key="3">
    <source>
        <dbReference type="Proteomes" id="UP000584663"/>
    </source>
</evidence>
<keyword evidence="3" id="KW-1185">Reference proteome</keyword>
<evidence type="ECO:0000313" key="2">
    <source>
        <dbReference type="EMBL" id="MBN3556691.1"/>
    </source>
</evidence>
<evidence type="ECO:0000313" key="1">
    <source>
        <dbReference type="EMBL" id="MBB4611669.1"/>
    </source>
</evidence>
<dbReference type="EMBL" id="JAFHKU010000045">
    <property type="protein sequence ID" value="MBN3556691.1"/>
    <property type="molecule type" value="Genomic_DNA"/>
</dbReference>
<dbReference type="RefSeq" id="WP_184107095.1">
    <property type="nucleotide sequence ID" value="NZ_JACHNX010000039.1"/>
</dbReference>
<name>A0AA41DAV7_9SPHN</name>
<comment type="caution">
    <text evidence="2">The sequence shown here is derived from an EMBL/GenBank/DDBJ whole genome shotgun (WGS) entry which is preliminary data.</text>
</comment>
<protein>
    <submittedName>
        <fullName evidence="2">Uncharacterized protein</fullName>
    </submittedName>
</protein>
<accession>A0AA41DAV7</accession>
<sequence length="53" mass="6205">MIDAILRRMPAERLAIVVPSDFQRWPLVVVTASSIIRELITNERARRREHHGQ</sequence>
<gene>
    <name evidence="1" type="ORF">GGQ89_003919</name>
    <name evidence="2" type="ORF">JYA60_00305</name>
</gene>
<dbReference type="Proteomes" id="UP000704529">
    <property type="component" value="Unassembled WGS sequence"/>
</dbReference>
<dbReference type="AlphaFoldDB" id="A0AA41DAV7"/>
<proteinExistence type="predicted"/>
<reference evidence="2" key="2">
    <citation type="submission" date="2021-01" db="EMBL/GenBank/DDBJ databases">
        <title>Genome Sequencing of Type Strains.</title>
        <authorList>
            <person name="Lemaire J.F."/>
            <person name="Inderbitzin P."/>
            <person name="Collins S.B."/>
            <person name="Wespe N."/>
            <person name="Knight-Connoni V."/>
        </authorList>
    </citation>
    <scope>NUCLEOTIDE SEQUENCE</scope>
    <source>
        <strain evidence="2">DSM 14562</strain>
    </source>
</reference>
<dbReference type="EMBL" id="JACHNX010000039">
    <property type="protein sequence ID" value="MBB4611669.1"/>
    <property type="molecule type" value="Genomic_DNA"/>
</dbReference>
<reference evidence="1 3" key="1">
    <citation type="submission" date="2020-08" db="EMBL/GenBank/DDBJ databases">
        <title>Genomic Encyclopedia of Type Strains, Phase IV (KMG-IV): sequencing the most valuable type-strain genomes for metagenomic binning, comparative biology and taxonomic classification.</title>
        <authorList>
            <person name="Goeker M."/>
        </authorList>
    </citation>
    <scope>NUCLEOTIDE SEQUENCE [LARGE SCALE GENOMIC DNA]</scope>
    <source>
        <strain evidence="1 3">DSM 14562</strain>
    </source>
</reference>
<dbReference type="Proteomes" id="UP000584663">
    <property type="component" value="Unassembled WGS sequence"/>
</dbReference>